<dbReference type="Gene3D" id="3.90.470.10">
    <property type="entry name" value="Ribosomal protein L22/L17"/>
    <property type="match status" value="1"/>
</dbReference>
<dbReference type="AlphaFoldDB" id="A0A093XLR1"/>
<evidence type="ECO:0000313" key="6">
    <source>
        <dbReference type="EMBL" id="KFX46168.1"/>
    </source>
</evidence>
<feature type="region of interest" description="Disordered" evidence="5">
    <location>
        <begin position="425"/>
        <end position="462"/>
    </location>
</feature>
<feature type="region of interest" description="Disordered" evidence="5">
    <location>
        <begin position="16"/>
        <end position="93"/>
    </location>
</feature>
<feature type="compositionally biased region" description="Polar residues" evidence="5">
    <location>
        <begin position="77"/>
        <end position="93"/>
    </location>
</feature>
<dbReference type="GO" id="GO:0015934">
    <property type="term" value="C:large ribosomal subunit"/>
    <property type="evidence" value="ECO:0007669"/>
    <property type="project" value="InterPro"/>
</dbReference>
<dbReference type="InterPro" id="IPR036394">
    <property type="entry name" value="Ribosomal_uL22_sf"/>
</dbReference>
<dbReference type="InterPro" id="IPR047867">
    <property type="entry name" value="Ribosomal_uL22_bac/org-type"/>
</dbReference>
<feature type="compositionally biased region" description="Basic and acidic residues" evidence="5">
    <location>
        <begin position="33"/>
        <end position="48"/>
    </location>
</feature>
<keyword evidence="3 4" id="KW-0687">Ribonucleoprotein</keyword>
<protein>
    <submittedName>
        <fullName evidence="6">54S ribosomal protein L22, mitochondrial</fullName>
    </submittedName>
</protein>
<keyword evidence="2 4" id="KW-0689">Ribosomal protein</keyword>
<feature type="region of interest" description="Disordered" evidence="5">
    <location>
        <begin position="494"/>
        <end position="513"/>
    </location>
</feature>
<proteinExistence type="inferred from homology"/>
<evidence type="ECO:0000256" key="4">
    <source>
        <dbReference type="RuleBase" id="RU004005"/>
    </source>
</evidence>
<feature type="compositionally biased region" description="Polar residues" evidence="5">
    <location>
        <begin position="494"/>
        <end position="508"/>
    </location>
</feature>
<dbReference type="PANTHER" id="PTHR13501:SF10">
    <property type="entry name" value="LARGE RIBOSOMAL SUBUNIT PROTEIN UL22M"/>
    <property type="match status" value="1"/>
</dbReference>
<feature type="compositionally biased region" description="Polar residues" evidence="5">
    <location>
        <begin position="374"/>
        <end position="397"/>
    </location>
</feature>
<dbReference type="GO" id="GO:0003735">
    <property type="term" value="F:structural constituent of ribosome"/>
    <property type="evidence" value="ECO:0007669"/>
    <property type="project" value="InterPro"/>
</dbReference>
<accession>A0A093XLR1</accession>
<comment type="similarity">
    <text evidence="1 4">Belongs to the universal ribosomal protein uL22 family.</text>
</comment>
<feature type="region of interest" description="Disordered" evidence="5">
    <location>
        <begin position="590"/>
        <end position="667"/>
    </location>
</feature>
<evidence type="ECO:0000256" key="2">
    <source>
        <dbReference type="ARBA" id="ARBA00022980"/>
    </source>
</evidence>
<dbReference type="InterPro" id="IPR001063">
    <property type="entry name" value="Ribosomal_uL22"/>
</dbReference>
<reference evidence="6" key="2">
    <citation type="journal article" date="2014" name="PLoS Genet.">
        <title>Signature gene expression reveals novel clues to the molecular mechanisms of dimorphic transition in Penicillium marneffei.</title>
        <authorList>
            <person name="Yang E."/>
            <person name="Wang G."/>
            <person name="Cai J."/>
            <person name="Woo P.C."/>
            <person name="Lau S.K."/>
            <person name="Yuen K.-Y."/>
            <person name="Chow W.-N."/>
            <person name="Lin X."/>
        </authorList>
    </citation>
    <scope>NUCLEOTIDE SEQUENCE</scope>
    <source>
        <strain evidence="6">PM1</strain>
    </source>
</reference>
<feature type="compositionally biased region" description="Low complexity" evidence="5">
    <location>
        <begin position="647"/>
        <end position="663"/>
    </location>
</feature>
<dbReference type="EMBL" id="JPOX01000020">
    <property type="protein sequence ID" value="KFX46168.1"/>
    <property type="molecule type" value="Genomic_DNA"/>
</dbReference>
<gene>
    <name evidence="6" type="ORF">GQ26_0201310</name>
</gene>
<evidence type="ECO:0000256" key="3">
    <source>
        <dbReference type="ARBA" id="ARBA00023274"/>
    </source>
</evidence>
<organism evidence="6">
    <name type="scientific">Talaromyces marneffei PM1</name>
    <dbReference type="NCBI Taxonomy" id="1077442"/>
    <lineage>
        <taxon>Eukaryota</taxon>
        <taxon>Fungi</taxon>
        <taxon>Dikarya</taxon>
        <taxon>Ascomycota</taxon>
        <taxon>Pezizomycotina</taxon>
        <taxon>Eurotiomycetes</taxon>
        <taxon>Eurotiomycetidae</taxon>
        <taxon>Eurotiales</taxon>
        <taxon>Trichocomaceae</taxon>
        <taxon>Talaromyces</taxon>
        <taxon>Talaromyces sect. Talaromyces</taxon>
    </lineage>
</organism>
<evidence type="ECO:0000256" key="1">
    <source>
        <dbReference type="ARBA" id="ARBA00009451"/>
    </source>
</evidence>
<feature type="compositionally biased region" description="Polar residues" evidence="5">
    <location>
        <begin position="16"/>
        <end position="29"/>
    </location>
</feature>
<dbReference type="PANTHER" id="PTHR13501">
    <property type="entry name" value="CHLOROPLAST 50S RIBOSOMAL PROTEIN L22-RELATED"/>
    <property type="match status" value="1"/>
</dbReference>
<sequence length="727" mass="82038">MASRGATLPYRQLIQSSRSTLASRRTISYTRPLRAEVEQEKNEKDSKNTKKPSLFDSMRGFMFSRPAQPGDKPTLKPQPSSQMQRSGSLSQDSIFADETAGEFEEEEVPDKTVPAKLQDRLWSNMQKSIDPRPEARKRWERKMIIREIRKRGRLTKQEIIMATERESLVKSHWFKTSVKKLTPLARQIAGKNIDEAILQMRFSKKKVAKDVLEHLKLAKNTAIVRHGMGLGKADESSNKIQPIDVILKDGEKHTITDPTSIYIAEAWVNRGPFDTGYDHRARGKINLLRLPYTGLSVVLKEEKTRIREWKDRETRALRQRKSQLWTQLPDRPVSQQNQYYSCTFGLTTYRPSKRTSIGPRHSRFVSESIRPQGENVQSYMTKSNATSSPQQTAVAHSTNKRLEAMTAPQPPFVLDDDVGLTSDDSYLTSANESHTCKDSSDSFSSSSFPSASPHPSNTTEDSSVLLQGLHDSYPRHHNHIQDTTQYLFQNLSLSESDNKNPDTSTPMSQHRKIPLSRLPASSSKNEKRVKKAVRRQKCTRSKFACYRQPGAMAAIASALEALEDPGGDEGKGAAQDNSFDDGLVIRRKYNSADTSPSTMTEEHAWSDSSTIQHQGRRKQDIMRITSVLNDDDDDPAPLVSSPPPTPISKSSVAASQSSPQASSFGLSDRHRHIEHSGVDVLDHINIARNQLAKSSLRDEYMRHFTNPERRRYEDALVEIVGDLELPF</sequence>
<feature type="region of interest" description="Disordered" evidence="5">
    <location>
        <begin position="368"/>
        <end position="398"/>
    </location>
</feature>
<dbReference type="SUPFAM" id="SSF54843">
    <property type="entry name" value="Ribosomal protein L22"/>
    <property type="match status" value="1"/>
</dbReference>
<dbReference type="FunFam" id="3.90.470.10:FF:000017">
    <property type="entry name" value="54S ribosomal protein L22, mitochondrial"/>
    <property type="match status" value="1"/>
</dbReference>
<comment type="caution">
    <text evidence="6">The sequence shown here is derived from an EMBL/GenBank/DDBJ whole genome shotgun (WGS) entry which is preliminary data.</text>
</comment>
<reference key="1">
    <citation type="journal article" date="2014" name="PLoS Genet.">
        <title>Signature Gene Expression Reveals Novel Clues to the Molecular Mechanisms of Dimorphic Transition in Penicillium marneffei.</title>
        <authorList>
            <person name="Yang E."/>
            <person name="Wang G."/>
            <person name="Cai J."/>
            <person name="Woo P.C."/>
            <person name="Lau S.K."/>
            <person name="Yuen K.-Y."/>
            <person name="Chow W.-N."/>
            <person name="Lin X."/>
        </authorList>
    </citation>
    <scope>NUCLEOTIDE SEQUENCE [LARGE SCALE GENOMIC DNA]</scope>
    <source>
        <strain>PM1</strain>
    </source>
</reference>
<dbReference type="HOGENOM" id="CLU_380899_0_0_1"/>
<evidence type="ECO:0000256" key="5">
    <source>
        <dbReference type="SAM" id="MobiDB-lite"/>
    </source>
</evidence>
<feature type="compositionally biased region" description="Low complexity" evidence="5">
    <location>
        <begin position="441"/>
        <end position="456"/>
    </location>
</feature>
<dbReference type="CDD" id="cd00336">
    <property type="entry name" value="Ribosomal_L22"/>
    <property type="match status" value="1"/>
</dbReference>
<name>A0A093XLR1_TALMA</name>
<dbReference type="GO" id="GO:0006412">
    <property type="term" value="P:translation"/>
    <property type="evidence" value="ECO:0007669"/>
    <property type="project" value="InterPro"/>
</dbReference>
<dbReference type="Pfam" id="PF00237">
    <property type="entry name" value="Ribosomal_L22"/>
    <property type="match status" value="1"/>
</dbReference>